<dbReference type="AlphaFoldDB" id="A0AAN7B2H1"/>
<feature type="non-terminal residue" evidence="1">
    <location>
        <position position="1"/>
    </location>
</feature>
<reference evidence="1" key="2">
    <citation type="submission" date="2023-05" db="EMBL/GenBank/DDBJ databases">
        <authorList>
            <consortium name="Lawrence Berkeley National Laboratory"/>
            <person name="Steindorff A."/>
            <person name="Hensen N."/>
            <person name="Bonometti L."/>
            <person name="Westerberg I."/>
            <person name="Brannstrom I.O."/>
            <person name="Guillou S."/>
            <person name="Cros-Aarteil S."/>
            <person name="Calhoun S."/>
            <person name="Haridas S."/>
            <person name="Kuo A."/>
            <person name="Mondo S."/>
            <person name="Pangilinan J."/>
            <person name="Riley R."/>
            <person name="Labutti K."/>
            <person name="Andreopoulos B."/>
            <person name="Lipzen A."/>
            <person name="Chen C."/>
            <person name="Yanf M."/>
            <person name="Daum C."/>
            <person name="Ng V."/>
            <person name="Clum A."/>
            <person name="Ohm R."/>
            <person name="Martin F."/>
            <person name="Silar P."/>
            <person name="Natvig D."/>
            <person name="Lalanne C."/>
            <person name="Gautier V."/>
            <person name="Ament-Velasquez S.L."/>
            <person name="Kruys A."/>
            <person name="Hutchinson M.I."/>
            <person name="Powell A.J."/>
            <person name="Barry K."/>
            <person name="Miller A.N."/>
            <person name="Grigoriev I.V."/>
            <person name="Debuchy R."/>
            <person name="Gladieux P."/>
            <person name="Thoren M.H."/>
            <person name="Johannesson H."/>
        </authorList>
    </citation>
    <scope>NUCLEOTIDE SEQUENCE</scope>
    <source>
        <strain evidence="1">PSN293</strain>
    </source>
</reference>
<evidence type="ECO:0000313" key="2">
    <source>
        <dbReference type="Proteomes" id="UP001301769"/>
    </source>
</evidence>
<accession>A0AAN7B2H1</accession>
<keyword evidence="2" id="KW-1185">Reference proteome</keyword>
<dbReference type="EMBL" id="MU858662">
    <property type="protein sequence ID" value="KAK4205900.1"/>
    <property type="molecule type" value="Genomic_DNA"/>
</dbReference>
<protein>
    <submittedName>
        <fullName evidence="1">Uncharacterized protein</fullName>
    </submittedName>
</protein>
<dbReference type="Proteomes" id="UP001301769">
    <property type="component" value="Unassembled WGS sequence"/>
</dbReference>
<organism evidence="1 2">
    <name type="scientific">Rhypophila decipiens</name>
    <dbReference type="NCBI Taxonomy" id="261697"/>
    <lineage>
        <taxon>Eukaryota</taxon>
        <taxon>Fungi</taxon>
        <taxon>Dikarya</taxon>
        <taxon>Ascomycota</taxon>
        <taxon>Pezizomycotina</taxon>
        <taxon>Sordariomycetes</taxon>
        <taxon>Sordariomycetidae</taxon>
        <taxon>Sordariales</taxon>
        <taxon>Naviculisporaceae</taxon>
        <taxon>Rhypophila</taxon>
    </lineage>
</organism>
<name>A0AAN7B2H1_9PEZI</name>
<evidence type="ECO:0000313" key="1">
    <source>
        <dbReference type="EMBL" id="KAK4205900.1"/>
    </source>
</evidence>
<reference evidence="1" key="1">
    <citation type="journal article" date="2023" name="Mol. Phylogenet. Evol.">
        <title>Genome-scale phylogeny and comparative genomics of the fungal order Sordariales.</title>
        <authorList>
            <person name="Hensen N."/>
            <person name="Bonometti L."/>
            <person name="Westerberg I."/>
            <person name="Brannstrom I.O."/>
            <person name="Guillou S."/>
            <person name="Cros-Aarteil S."/>
            <person name="Calhoun S."/>
            <person name="Haridas S."/>
            <person name="Kuo A."/>
            <person name="Mondo S."/>
            <person name="Pangilinan J."/>
            <person name="Riley R."/>
            <person name="LaButti K."/>
            <person name="Andreopoulos B."/>
            <person name="Lipzen A."/>
            <person name="Chen C."/>
            <person name="Yan M."/>
            <person name="Daum C."/>
            <person name="Ng V."/>
            <person name="Clum A."/>
            <person name="Steindorff A."/>
            <person name="Ohm R.A."/>
            <person name="Martin F."/>
            <person name="Silar P."/>
            <person name="Natvig D.O."/>
            <person name="Lalanne C."/>
            <person name="Gautier V."/>
            <person name="Ament-Velasquez S.L."/>
            <person name="Kruys A."/>
            <person name="Hutchinson M.I."/>
            <person name="Powell A.J."/>
            <person name="Barry K."/>
            <person name="Miller A.N."/>
            <person name="Grigoriev I.V."/>
            <person name="Debuchy R."/>
            <person name="Gladieux P."/>
            <person name="Hiltunen Thoren M."/>
            <person name="Johannesson H."/>
        </authorList>
    </citation>
    <scope>NUCLEOTIDE SEQUENCE</scope>
    <source>
        <strain evidence="1">PSN293</strain>
    </source>
</reference>
<sequence>SHYQGYGISSDTRWIMRGTENWLWLPPEYRPTRSAVAASTVAIGCGSGRILIMTFPTDNNY</sequence>
<gene>
    <name evidence="1" type="ORF">QBC37DRAFT_301877</name>
</gene>
<comment type="caution">
    <text evidence="1">The sequence shown here is derived from an EMBL/GenBank/DDBJ whole genome shotgun (WGS) entry which is preliminary data.</text>
</comment>
<proteinExistence type="predicted"/>